<feature type="transmembrane region" description="Helical" evidence="1">
    <location>
        <begin position="38"/>
        <end position="61"/>
    </location>
</feature>
<keyword evidence="3" id="KW-1185">Reference proteome</keyword>
<name>A0ABR8WQC8_9FLAO</name>
<feature type="transmembrane region" description="Helical" evidence="1">
    <location>
        <begin position="7"/>
        <end position="26"/>
    </location>
</feature>
<keyword evidence="1" id="KW-0472">Membrane</keyword>
<evidence type="ECO:0000313" key="3">
    <source>
        <dbReference type="Proteomes" id="UP000626242"/>
    </source>
</evidence>
<gene>
    <name evidence="2" type="ORF">H9628_11780</name>
</gene>
<feature type="transmembrane region" description="Helical" evidence="1">
    <location>
        <begin position="101"/>
        <end position="122"/>
    </location>
</feature>
<evidence type="ECO:0000313" key="2">
    <source>
        <dbReference type="EMBL" id="MBD8019147.1"/>
    </source>
</evidence>
<dbReference type="Proteomes" id="UP000626242">
    <property type="component" value="Unassembled WGS sequence"/>
</dbReference>
<evidence type="ECO:0000256" key="1">
    <source>
        <dbReference type="SAM" id="Phobius"/>
    </source>
</evidence>
<organism evidence="2 3">
    <name type="scientific">Kaistella pullorum</name>
    <dbReference type="NCBI Taxonomy" id="2763074"/>
    <lineage>
        <taxon>Bacteria</taxon>
        <taxon>Pseudomonadati</taxon>
        <taxon>Bacteroidota</taxon>
        <taxon>Flavobacteriia</taxon>
        <taxon>Flavobacteriales</taxon>
        <taxon>Weeksellaceae</taxon>
        <taxon>Chryseobacterium group</taxon>
        <taxon>Kaistella</taxon>
    </lineage>
</organism>
<comment type="caution">
    <text evidence="2">The sequence shown here is derived from an EMBL/GenBank/DDBJ whole genome shotgun (WGS) entry which is preliminary data.</text>
</comment>
<protein>
    <submittedName>
        <fullName evidence="2">Uncharacterized protein</fullName>
    </submittedName>
</protein>
<dbReference type="EMBL" id="JACSPS010000016">
    <property type="protein sequence ID" value="MBD8019147.1"/>
    <property type="molecule type" value="Genomic_DNA"/>
</dbReference>
<proteinExistence type="predicted"/>
<keyword evidence="1" id="KW-1133">Transmembrane helix</keyword>
<sequence>MNQIFKIAGIYLGIIFINYFLLIGVLKTTNYSGGEIGMLPIAYLLSSGISFVISLVLILILKFGNQLNYFRAIILYFIVNIGVDIYYGLDPRNGKGFFKNVDILIILTIILTFIIIISAYYYKNKSFKNNGFS</sequence>
<keyword evidence="1" id="KW-0812">Transmembrane</keyword>
<feature type="transmembrane region" description="Helical" evidence="1">
    <location>
        <begin position="68"/>
        <end position="89"/>
    </location>
</feature>
<accession>A0ABR8WQC8</accession>
<reference evidence="2 3" key="1">
    <citation type="submission" date="2020-08" db="EMBL/GenBank/DDBJ databases">
        <title>A Genomic Blueprint of the Chicken Gut Microbiome.</title>
        <authorList>
            <person name="Gilroy R."/>
            <person name="Ravi A."/>
            <person name="Getino M."/>
            <person name="Pursley I."/>
            <person name="Horton D.L."/>
            <person name="Alikhan N.-F."/>
            <person name="Baker D."/>
            <person name="Gharbi K."/>
            <person name="Hall N."/>
            <person name="Watson M."/>
            <person name="Adriaenssens E.M."/>
            <person name="Foster-Nyarko E."/>
            <person name="Jarju S."/>
            <person name="Secka A."/>
            <person name="Antonio M."/>
            <person name="Oren A."/>
            <person name="Chaudhuri R."/>
            <person name="La Ragione R.M."/>
            <person name="Hildebrand F."/>
            <person name="Pallen M.J."/>
        </authorList>
    </citation>
    <scope>NUCLEOTIDE SEQUENCE [LARGE SCALE GENOMIC DNA]</scope>
    <source>
        <strain evidence="2 3">Sa1CVA4</strain>
    </source>
</reference>
<dbReference type="RefSeq" id="WP_251834343.1">
    <property type="nucleotide sequence ID" value="NZ_JACSPS010000016.1"/>
</dbReference>